<dbReference type="Proteomes" id="UP000186922">
    <property type="component" value="Unassembled WGS sequence"/>
</dbReference>
<keyword evidence="4" id="KW-0633">Potassium transport</keyword>
<feature type="domain" description="RCK N-terminal" evidence="13">
    <location>
        <begin position="18"/>
        <end position="161"/>
    </location>
</feature>
<name>A0A1D1VII5_RAMVA</name>
<evidence type="ECO:0000313" key="15">
    <source>
        <dbReference type="Proteomes" id="UP000186922"/>
    </source>
</evidence>
<keyword evidence="15" id="KW-1185">Reference proteome</keyword>
<keyword evidence="9" id="KW-1133">Transmembrane helix</keyword>
<dbReference type="InterPro" id="IPR003929">
    <property type="entry name" value="K_chnl_BK_asu"/>
</dbReference>
<dbReference type="FunFam" id="3.40.50.720:FF:000005">
    <property type="entry name" value="calcium-activated potassium channel subunit alpha-1 isoform X6"/>
    <property type="match status" value="1"/>
</dbReference>
<keyword evidence="5" id="KW-0812">Transmembrane</keyword>
<dbReference type="Gene3D" id="3.40.50.720">
    <property type="entry name" value="NAD(P)-binding Rossmann-like Domain"/>
    <property type="match status" value="2"/>
</dbReference>
<evidence type="ECO:0000256" key="1">
    <source>
        <dbReference type="ARBA" id="ARBA00004651"/>
    </source>
</evidence>
<comment type="subcellular location">
    <subcellularLocation>
        <location evidence="1">Cell membrane</location>
        <topology evidence="1">Multi-pass membrane protein</topology>
    </subcellularLocation>
</comment>
<dbReference type="GO" id="GO:0005886">
    <property type="term" value="C:plasma membrane"/>
    <property type="evidence" value="ECO:0007669"/>
    <property type="project" value="UniProtKB-SubCell"/>
</dbReference>
<dbReference type="GO" id="GO:0034702">
    <property type="term" value="C:monoatomic ion channel complex"/>
    <property type="evidence" value="ECO:0007669"/>
    <property type="project" value="UniProtKB-KW"/>
</dbReference>
<comment type="caution">
    <text evidence="14">The sequence shown here is derived from an EMBL/GenBank/DDBJ whole genome shotgun (WGS) entry which is preliminary data.</text>
</comment>
<evidence type="ECO:0000256" key="6">
    <source>
        <dbReference type="ARBA" id="ARBA00022826"/>
    </source>
</evidence>
<gene>
    <name evidence="14" type="primary">RvY_11543</name>
    <name evidence="14" type="synonym">RvY_11543.1</name>
    <name evidence="14" type="ORF">RvY_11543-1</name>
</gene>
<evidence type="ECO:0000256" key="9">
    <source>
        <dbReference type="ARBA" id="ARBA00022989"/>
    </source>
</evidence>
<keyword evidence="8" id="KW-0630">Potassium</keyword>
<keyword evidence="3" id="KW-1003">Cell membrane</keyword>
<keyword evidence="7" id="KW-0851">Voltage-gated channel</keyword>
<organism evidence="14 15">
    <name type="scientific">Ramazzottius varieornatus</name>
    <name type="common">Water bear</name>
    <name type="synonym">Tardigrade</name>
    <dbReference type="NCBI Taxonomy" id="947166"/>
    <lineage>
        <taxon>Eukaryota</taxon>
        <taxon>Metazoa</taxon>
        <taxon>Ecdysozoa</taxon>
        <taxon>Tardigrada</taxon>
        <taxon>Eutardigrada</taxon>
        <taxon>Parachela</taxon>
        <taxon>Hypsibioidea</taxon>
        <taxon>Ramazzottiidae</taxon>
        <taxon>Ramazzottius</taxon>
    </lineage>
</organism>
<evidence type="ECO:0000256" key="4">
    <source>
        <dbReference type="ARBA" id="ARBA00022538"/>
    </source>
</evidence>
<dbReference type="InterPro" id="IPR047871">
    <property type="entry name" value="K_chnl_Slo-like"/>
</dbReference>
<dbReference type="PANTHER" id="PTHR10027">
    <property type="entry name" value="CALCIUM-ACTIVATED POTASSIUM CHANNEL ALPHA CHAIN"/>
    <property type="match status" value="1"/>
</dbReference>
<dbReference type="AlphaFoldDB" id="A0A1D1VII5"/>
<dbReference type="GO" id="GO:0060072">
    <property type="term" value="F:large conductance calcium-activated potassium channel activity"/>
    <property type="evidence" value="ECO:0007669"/>
    <property type="project" value="TreeGrafter"/>
</dbReference>
<protein>
    <recommendedName>
        <fullName evidence="13">RCK N-terminal domain-containing protein</fullName>
    </recommendedName>
</protein>
<keyword evidence="10" id="KW-0406">Ion transport</keyword>
<evidence type="ECO:0000256" key="7">
    <source>
        <dbReference type="ARBA" id="ARBA00022882"/>
    </source>
</evidence>
<keyword evidence="12" id="KW-0407">Ion channel</keyword>
<dbReference type="PROSITE" id="PS51201">
    <property type="entry name" value="RCK_N"/>
    <property type="match status" value="1"/>
</dbReference>
<evidence type="ECO:0000313" key="14">
    <source>
        <dbReference type="EMBL" id="GAV00741.1"/>
    </source>
</evidence>
<evidence type="ECO:0000256" key="12">
    <source>
        <dbReference type="ARBA" id="ARBA00023303"/>
    </source>
</evidence>
<evidence type="ECO:0000256" key="2">
    <source>
        <dbReference type="ARBA" id="ARBA00022448"/>
    </source>
</evidence>
<dbReference type="PANTHER" id="PTHR10027:SF33">
    <property type="entry name" value="CALCIUM-ACTIVATED POTASSIUM CHANNEL SUBUNIT ALPHA-1-RELATED"/>
    <property type="match status" value="1"/>
</dbReference>
<accession>A0A1D1VII5</accession>
<dbReference type="Pfam" id="PF22614">
    <property type="entry name" value="Slo-like_RCK"/>
    <property type="match status" value="2"/>
</dbReference>
<proteinExistence type="predicted"/>
<dbReference type="SUPFAM" id="SSF51735">
    <property type="entry name" value="NAD(P)-binding Rossmann-fold domains"/>
    <property type="match status" value="1"/>
</dbReference>
<evidence type="ECO:0000256" key="5">
    <source>
        <dbReference type="ARBA" id="ARBA00022692"/>
    </source>
</evidence>
<dbReference type="InterPro" id="IPR036291">
    <property type="entry name" value="NAD(P)-bd_dom_sf"/>
</dbReference>
<keyword evidence="11" id="KW-0472">Membrane</keyword>
<dbReference type="PRINTS" id="PR01449">
    <property type="entry name" value="BKCHANNELA"/>
</dbReference>
<evidence type="ECO:0000256" key="8">
    <source>
        <dbReference type="ARBA" id="ARBA00022958"/>
    </source>
</evidence>
<reference evidence="14 15" key="1">
    <citation type="journal article" date="2016" name="Nat. Commun.">
        <title>Extremotolerant tardigrade genome and improved radiotolerance of human cultured cells by tardigrade-unique protein.</title>
        <authorList>
            <person name="Hashimoto T."/>
            <person name="Horikawa D.D."/>
            <person name="Saito Y."/>
            <person name="Kuwahara H."/>
            <person name="Kozuka-Hata H."/>
            <person name="Shin-I T."/>
            <person name="Minakuchi Y."/>
            <person name="Ohishi K."/>
            <person name="Motoyama A."/>
            <person name="Aizu T."/>
            <person name="Enomoto A."/>
            <person name="Kondo K."/>
            <person name="Tanaka S."/>
            <person name="Hara Y."/>
            <person name="Koshikawa S."/>
            <person name="Sagara H."/>
            <person name="Miura T."/>
            <person name="Yokobori S."/>
            <person name="Miyagawa K."/>
            <person name="Suzuki Y."/>
            <person name="Kubo T."/>
            <person name="Oyama M."/>
            <person name="Kohara Y."/>
            <person name="Fujiyama A."/>
            <person name="Arakawa K."/>
            <person name="Katayama T."/>
            <person name="Toyoda A."/>
            <person name="Kunieda T."/>
        </authorList>
    </citation>
    <scope>NUCLEOTIDE SEQUENCE [LARGE SCALE GENOMIC DNA]</scope>
    <source>
        <strain evidence="14 15">YOKOZUNA-1</strain>
    </source>
</reference>
<dbReference type="Pfam" id="PF03493">
    <property type="entry name" value="BK_channel_a"/>
    <property type="match status" value="1"/>
</dbReference>
<keyword evidence="6" id="KW-0631">Potassium channel</keyword>
<sequence>MKVVPQFFDKTYQVPVLSLHLVVCGHVRVGPMTSFLKEFYNEDRELSEYFQIVILDESEPDDAMSRLLELYYNRLDYRRGSVMKSKDLHRVKVMEAEAVLILADRTTSDIDAEDAANIMRVVSIKNYRENARVIVQVLQYQNKAYLQNIPSWCPKHGDVCLCIAELRLGLEARSCLVPGFSTLMANYFTTRSFSEDRKYTGTWMDEYLHGTSLELYSRTFGQAFHGLTFAQACEFCYRRLKVLLIALHINPDDPLTSPQINPPPSVKITGSTYGYFVADSTVEVDRVFHYCATCHSDFSDLANIKQCKCRHAEGSTLIYESKTSVSTPRSPLLRMLSQRKGTEMESKLWTYMCHYPNADAKRTNQSKDNPSTDQYDSTGNFHWCTPIPFSTCVLDRHQAALTSFRDHIVLCILSQPYSQNIGIASFVLPLRTSSFRREDLRDIVVLGDPELLEREWPYLCNLPGIYVVQGSALNRSDLRAVHLNTCQMCVMLGAPGSSDPNAASGSAAIDKSVILATLNARAMRFSDEENKMHLHSRSKYKGVYEDHKITKVRENGYEVPLLTDLTRESNVQFLESDDMGEDLPGTEFYLTQPYAGGRAFATSVLDMLMITSFFTPSIVKIFHSLVFGGASLELERLLAEGAGLIGGPGISKTTKADNQVVVRQIPVDSPPFRVYAVSCHNRSEL</sequence>
<evidence type="ECO:0000256" key="10">
    <source>
        <dbReference type="ARBA" id="ARBA00023065"/>
    </source>
</evidence>
<evidence type="ECO:0000256" key="11">
    <source>
        <dbReference type="ARBA" id="ARBA00023136"/>
    </source>
</evidence>
<evidence type="ECO:0000256" key="3">
    <source>
        <dbReference type="ARBA" id="ARBA00022475"/>
    </source>
</evidence>
<dbReference type="OrthoDB" id="10035564at2759"/>
<dbReference type="InterPro" id="IPR003148">
    <property type="entry name" value="RCK_N"/>
</dbReference>
<keyword evidence="2" id="KW-0813">Transport</keyword>
<dbReference type="EMBL" id="BDGG01000006">
    <property type="protein sequence ID" value="GAV00741.1"/>
    <property type="molecule type" value="Genomic_DNA"/>
</dbReference>
<evidence type="ECO:0000259" key="13">
    <source>
        <dbReference type="PROSITE" id="PS51201"/>
    </source>
</evidence>